<feature type="transmembrane region" description="Helical" evidence="8">
    <location>
        <begin position="530"/>
        <end position="549"/>
    </location>
</feature>
<evidence type="ECO:0000259" key="10">
    <source>
        <dbReference type="Pfam" id="PF01699"/>
    </source>
</evidence>
<feature type="signal peptide" evidence="9">
    <location>
        <begin position="1"/>
        <end position="27"/>
    </location>
</feature>
<accession>A0A1U7LQ02</accession>
<dbReference type="PANTHER" id="PTHR12266">
    <property type="entry name" value="NA+/CA2+ K+ INDEPENDENT EXCHANGER"/>
    <property type="match status" value="1"/>
</dbReference>
<comment type="similarity">
    <text evidence="2">Belongs to the Ca(2+):cation antiporter (CaCA) (TC 2.A.19) family.</text>
</comment>
<evidence type="ECO:0000256" key="5">
    <source>
        <dbReference type="ARBA" id="ARBA00022989"/>
    </source>
</evidence>
<reference evidence="11 12" key="1">
    <citation type="submission" date="2016-04" db="EMBL/GenBank/DDBJ databases">
        <title>Evolutionary innovation and constraint leading to complex multicellularity in the Ascomycota.</title>
        <authorList>
            <person name="Cisse O."/>
            <person name="Nguyen A."/>
            <person name="Hewitt D.A."/>
            <person name="Jedd G."/>
            <person name="Stajich J.E."/>
        </authorList>
    </citation>
    <scope>NUCLEOTIDE SEQUENCE [LARGE SCALE GENOMIC DNA]</scope>
    <source>
        <strain evidence="11 12">DAH-3</strain>
    </source>
</reference>
<dbReference type="Gene3D" id="1.20.1420.30">
    <property type="entry name" value="NCX, central ion-binding region"/>
    <property type="match status" value="2"/>
</dbReference>
<feature type="domain" description="Sodium/calcium exchanger membrane region" evidence="10">
    <location>
        <begin position="13"/>
        <end position="152"/>
    </location>
</feature>
<evidence type="ECO:0000313" key="12">
    <source>
        <dbReference type="Proteomes" id="UP000186594"/>
    </source>
</evidence>
<comment type="subcellular location">
    <subcellularLocation>
        <location evidence="1">Membrane</location>
        <topology evidence="1">Multi-pass membrane protein</topology>
    </subcellularLocation>
</comment>
<feature type="region of interest" description="Disordered" evidence="7">
    <location>
        <begin position="272"/>
        <end position="291"/>
    </location>
</feature>
<name>A0A1U7LQ02_NEOID</name>
<feature type="transmembrane region" description="Helical" evidence="8">
    <location>
        <begin position="669"/>
        <end position="687"/>
    </location>
</feature>
<evidence type="ECO:0000256" key="4">
    <source>
        <dbReference type="ARBA" id="ARBA00022692"/>
    </source>
</evidence>
<evidence type="ECO:0000256" key="2">
    <source>
        <dbReference type="ARBA" id="ARBA00008170"/>
    </source>
</evidence>
<feature type="chain" id="PRO_5012617604" evidence="9">
    <location>
        <begin position="28"/>
        <end position="731"/>
    </location>
</feature>
<evidence type="ECO:0000256" key="6">
    <source>
        <dbReference type="ARBA" id="ARBA00023136"/>
    </source>
</evidence>
<dbReference type="InterPro" id="IPR044880">
    <property type="entry name" value="NCX_ion-bd_dom_sf"/>
</dbReference>
<dbReference type="PANTHER" id="PTHR12266:SF0">
    <property type="entry name" value="MITOCHONDRIAL SODIUM_CALCIUM EXCHANGER PROTEIN"/>
    <property type="match status" value="1"/>
</dbReference>
<evidence type="ECO:0000313" key="11">
    <source>
        <dbReference type="EMBL" id="OLL24709.1"/>
    </source>
</evidence>
<evidence type="ECO:0000256" key="3">
    <source>
        <dbReference type="ARBA" id="ARBA00022448"/>
    </source>
</evidence>
<dbReference type="InterPro" id="IPR051359">
    <property type="entry name" value="CaCA_antiporter"/>
</dbReference>
<dbReference type="EMBL" id="LXFE01000667">
    <property type="protein sequence ID" value="OLL24709.1"/>
    <property type="molecule type" value="Genomic_DNA"/>
</dbReference>
<feature type="transmembrane region" description="Helical" evidence="8">
    <location>
        <begin position="626"/>
        <end position="649"/>
    </location>
</feature>
<keyword evidence="12" id="KW-1185">Reference proteome</keyword>
<sequence>MENAKFTGVVLLAIWLSLLFSTIGIAASEFFCPNLAYISHSLGISENIAGVTFLAFGNGAPDVFSTFAAMKAGRGSLAVGELLGAASFIVAVVLGSMAIVRPFKVAQREFFRDVGVFMVAAFFTMVMISDGILHLWESFALIGIYALYVVSIISDSWYSTTKKAHRITEILSRNRFATPGTEYGAEELDEHTRLLAPDIGDLEHQERDDPSEQEEYTNLNHRMTIMRSQETSVSCSPRIPIRPSLLGALEFRSIVTRLAQESSDVLRLQKSRSYDRSSFEDHPASLKIDDSPHVGLGLQLVNGRSPEGSQSRQRSLSASAIQPTRSFQEIPELTGFHHDHLQSPVSHDISNALRKDFLPKLHNVTPRNATILNALPESCTWDSIPNITISPALPETITAVPPSGLEHLASFWPDGYLSPLPDIIYTLFPTLENLTTKSPFQILLSVMAVPTVFLLKVTVPVVHSHHGRSVAAGFEDGSSSVLENRDESDVSSFPSISEKAPPWKRWLVSLQSMTIPILLALLFFPGRLLPFLYALLSGSMCWLLIAILTNSKSQPGWLGLLSYVGFFVGTLWISSIANEVVGVLQALGIILNISDAILGLTVFAMGNSLGDLIANVTVAKMGFPMMAMSACFGGPMLNILIGIGASGIFMNIKHPGNSNGYHLEVSPHLVVSATSLLVSLVILLMVVPKYGMSRKIGMGLIFIYISSLIVNLVLEFNITTNEFDLRGLFSF</sequence>
<evidence type="ECO:0000256" key="1">
    <source>
        <dbReference type="ARBA" id="ARBA00004141"/>
    </source>
</evidence>
<proteinExistence type="inferred from homology"/>
<keyword evidence="9" id="KW-0732">Signal</keyword>
<feature type="transmembrane region" description="Helical" evidence="8">
    <location>
        <begin position="556"/>
        <end position="577"/>
    </location>
</feature>
<protein>
    <submittedName>
        <fullName evidence="11">Putative cation exchanger</fullName>
    </submittedName>
</protein>
<dbReference type="GO" id="GO:0008324">
    <property type="term" value="F:monoatomic cation transmembrane transporter activity"/>
    <property type="evidence" value="ECO:0007669"/>
    <property type="project" value="TreeGrafter"/>
</dbReference>
<gene>
    <name evidence="11" type="ORF">NEOLI_004375</name>
</gene>
<dbReference type="GO" id="GO:0016020">
    <property type="term" value="C:membrane"/>
    <property type="evidence" value="ECO:0007669"/>
    <property type="project" value="UniProtKB-SubCell"/>
</dbReference>
<feature type="transmembrane region" description="Helical" evidence="8">
    <location>
        <begin position="699"/>
        <end position="718"/>
    </location>
</feature>
<dbReference type="InterPro" id="IPR004837">
    <property type="entry name" value="NaCa_Exmemb"/>
</dbReference>
<dbReference type="Pfam" id="PF01699">
    <property type="entry name" value="Na_Ca_ex"/>
    <property type="match status" value="2"/>
</dbReference>
<organism evidence="11 12">
    <name type="scientific">Neolecta irregularis (strain DAH-3)</name>
    <dbReference type="NCBI Taxonomy" id="1198029"/>
    <lineage>
        <taxon>Eukaryota</taxon>
        <taxon>Fungi</taxon>
        <taxon>Dikarya</taxon>
        <taxon>Ascomycota</taxon>
        <taxon>Taphrinomycotina</taxon>
        <taxon>Neolectales</taxon>
        <taxon>Neolectaceae</taxon>
        <taxon>Neolecta</taxon>
    </lineage>
</organism>
<keyword evidence="6 8" id="KW-0472">Membrane</keyword>
<dbReference type="GO" id="GO:0006874">
    <property type="term" value="P:intracellular calcium ion homeostasis"/>
    <property type="evidence" value="ECO:0007669"/>
    <property type="project" value="TreeGrafter"/>
</dbReference>
<feature type="compositionally biased region" description="Low complexity" evidence="7">
    <location>
        <begin position="309"/>
        <end position="320"/>
    </location>
</feature>
<evidence type="ECO:0000256" key="8">
    <source>
        <dbReference type="SAM" id="Phobius"/>
    </source>
</evidence>
<dbReference type="OrthoDB" id="407410at2759"/>
<comment type="caution">
    <text evidence="11">The sequence shown here is derived from an EMBL/GenBank/DDBJ whole genome shotgun (WGS) entry which is preliminary data.</text>
</comment>
<feature type="transmembrane region" description="Helical" evidence="8">
    <location>
        <begin position="115"/>
        <end position="133"/>
    </location>
</feature>
<feature type="domain" description="Sodium/calcium exchanger membrane region" evidence="10">
    <location>
        <begin position="562"/>
        <end position="712"/>
    </location>
</feature>
<dbReference type="STRING" id="1198029.A0A1U7LQ02"/>
<evidence type="ECO:0000256" key="7">
    <source>
        <dbReference type="SAM" id="MobiDB-lite"/>
    </source>
</evidence>
<dbReference type="OMA" id="ARAHFHI"/>
<feature type="transmembrane region" description="Helical" evidence="8">
    <location>
        <begin position="583"/>
        <end position="605"/>
    </location>
</feature>
<dbReference type="Proteomes" id="UP000186594">
    <property type="component" value="Unassembled WGS sequence"/>
</dbReference>
<keyword evidence="5 8" id="KW-1133">Transmembrane helix</keyword>
<keyword evidence="3" id="KW-0813">Transport</keyword>
<keyword evidence="4 8" id="KW-0812">Transmembrane</keyword>
<evidence type="ECO:0000256" key="9">
    <source>
        <dbReference type="SAM" id="SignalP"/>
    </source>
</evidence>
<feature type="transmembrane region" description="Helical" evidence="8">
    <location>
        <begin position="82"/>
        <end position="103"/>
    </location>
</feature>
<dbReference type="AlphaFoldDB" id="A0A1U7LQ02"/>
<feature type="transmembrane region" description="Helical" evidence="8">
    <location>
        <begin position="139"/>
        <end position="158"/>
    </location>
</feature>
<feature type="region of interest" description="Disordered" evidence="7">
    <location>
        <begin position="297"/>
        <end position="321"/>
    </location>
</feature>